<evidence type="ECO:0000256" key="1">
    <source>
        <dbReference type="ARBA" id="ARBA00001977"/>
    </source>
</evidence>
<evidence type="ECO:0000313" key="11">
    <source>
        <dbReference type="EMBL" id="KAK4032732.1"/>
    </source>
</evidence>
<dbReference type="GO" id="GO:0030687">
    <property type="term" value="C:preribosome, large subunit precursor"/>
    <property type="evidence" value="ECO:0007669"/>
    <property type="project" value="TreeGrafter"/>
</dbReference>
<reference evidence="12" key="1">
    <citation type="journal article" date="2023" name="Mol. Phylogenet. Evol.">
        <title>Genome-scale phylogeny and comparative genomics of the fungal order Sordariales.</title>
        <authorList>
            <person name="Hensen N."/>
            <person name="Bonometti L."/>
            <person name="Westerberg I."/>
            <person name="Brannstrom I.O."/>
            <person name="Guillou S."/>
            <person name="Cros-Aarteil S."/>
            <person name="Calhoun S."/>
            <person name="Haridas S."/>
            <person name="Kuo A."/>
            <person name="Mondo S."/>
            <person name="Pangilinan J."/>
            <person name="Riley R."/>
            <person name="LaButti K."/>
            <person name="Andreopoulos B."/>
            <person name="Lipzen A."/>
            <person name="Chen C."/>
            <person name="Yan M."/>
            <person name="Daum C."/>
            <person name="Ng V."/>
            <person name="Clum A."/>
            <person name="Steindorff A."/>
            <person name="Ohm R.A."/>
            <person name="Martin F."/>
            <person name="Silar P."/>
            <person name="Natvig D.O."/>
            <person name="Lalanne C."/>
            <person name="Gautier V."/>
            <person name="Ament-Velasquez S.L."/>
            <person name="Kruys A."/>
            <person name="Hutchinson M.I."/>
            <person name="Powell A.J."/>
            <person name="Barry K."/>
            <person name="Miller A.N."/>
            <person name="Grigoriev I.V."/>
            <person name="Debuchy R."/>
            <person name="Gladieux P."/>
            <person name="Hiltunen Thoren M."/>
            <person name="Johannesson H."/>
        </authorList>
    </citation>
    <scope>NUCLEOTIDE SEQUENCE [LARGE SCALE GENOMIC DNA]</scope>
    <source>
        <strain evidence="12">CBS 284.82</strain>
    </source>
</reference>
<dbReference type="Proteomes" id="UP001303115">
    <property type="component" value="Unassembled WGS sequence"/>
</dbReference>
<dbReference type="PANTHER" id="PTHR28028">
    <property type="entry name" value="60S RIBOSOMAL SUBUNIT ASSEMBLY/EXPORT PROTEIN LOC1"/>
    <property type="match status" value="1"/>
</dbReference>
<comment type="subunit">
    <text evidence="4">Component of the 66S pre-ribosomal particle.</text>
</comment>
<feature type="compositionally biased region" description="Basic and acidic residues" evidence="10">
    <location>
        <begin position="137"/>
        <end position="160"/>
    </location>
</feature>
<dbReference type="InterPro" id="IPR037650">
    <property type="entry name" value="Loc1"/>
</dbReference>
<dbReference type="PANTHER" id="PTHR28028:SF1">
    <property type="entry name" value="60S RIBOSOMAL SUBUNIT ASSEMBLY_EXPORT PROTEIN LOC1"/>
    <property type="match status" value="1"/>
</dbReference>
<dbReference type="GO" id="GO:0008298">
    <property type="term" value="P:intracellular mRNA localization"/>
    <property type="evidence" value="ECO:0007669"/>
    <property type="project" value="TreeGrafter"/>
</dbReference>
<evidence type="ECO:0000256" key="10">
    <source>
        <dbReference type="SAM" id="MobiDB-lite"/>
    </source>
</evidence>
<sequence length="202" mass="21942">MAPTRTVKNKHAGPRTGGAGGAKRSSDGGGISKPRGKSGGPKAKAPATQVKGRPNLPGLDKSKKKKQRVYTEKELGIPELNMITPVGVTKPKGKKKGKVFVDDKESMTTILALVQAEKDGQIESKMMRARQMEEIREARRVEADKKEAERKAKLEDTKESLRRKRKRTKGGDGQEEESIKAVAATGTKAAKAKKKRVSFAPE</sequence>
<dbReference type="GO" id="GO:0042273">
    <property type="term" value="P:ribosomal large subunit biogenesis"/>
    <property type="evidence" value="ECO:0007669"/>
    <property type="project" value="InterPro"/>
</dbReference>
<evidence type="ECO:0000256" key="6">
    <source>
        <dbReference type="ARBA" id="ARBA00022517"/>
    </source>
</evidence>
<name>A0AAN6PB35_9PEZI</name>
<keyword evidence="8" id="KW-0175">Coiled coil</keyword>
<dbReference type="GO" id="GO:0005730">
    <property type="term" value="C:nucleolus"/>
    <property type="evidence" value="ECO:0007669"/>
    <property type="project" value="UniProtKB-SubCell"/>
</dbReference>
<feature type="compositionally biased region" description="Low complexity" evidence="10">
    <location>
        <begin position="180"/>
        <end position="189"/>
    </location>
</feature>
<evidence type="ECO:0000256" key="2">
    <source>
        <dbReference type="ARBA" id="ARBA00004604"/>
    </source>
</evidence>
<feature type="compositionally biased region" description="Gly residues" evidence="10">
    <location>
        <begin position="15"/>
        <end position="31"/>
    </location>
</feature>
<comment type="subcellular location">
    <subcellularLocation>
        <location evidence="2">Nucleus</location>
        <location evidence="2">Nucleolus</location>
    </subcellularLocation>
</comment>
<evidence type="ECO:0000256" key="4">
    <source>
        <dbReference type="ARBA" id="ARBA00011339"/>
    </source>
</evidence>
<protein>
    <recommendedName>
        <fullName evidence="13">60S ribosomal subunit assembly/export protein LOC1</fullName>
    </recommendedName>
</protein>
<dbReference type="GO" id="GO:0003729">
    <property type="term" value="F:mRNA binding"/>
    <property type="evidence" value="ECO:0007669"/>
    <property type="project" value="InterPro"/>
</dbReference>
<comment type="similarity">
    <text evidence="3">Belongs to the LOC1 family.</text>
</comment>
<evidence type="ECO:0000256" key="5">
    <source>
        <dbReference type="ARBA" id="ARBA00022448"/>
    </source>
</evidence>
<comment type="function">
    <text evidence="1">Required for efficient assembly and nuclear export of the 60S ribosomal subunit.</text>
</comment>
<evidence type="ECO:0008006" key="13">
    <source>
        <dbReference type="Google" id="ProtNLM"/>
    </source>
</evidence>
<organism evidence="11 12">
    <name type="scientific">Parachaetomium inaequale</name>
    <dbReference type="NCBI Taxonomy" id="2588326"/>
    <lineage>
        <taxon>Eukaryota</taxon>
        <taxon>Fungi</taxon>
        <taxon>Dikarya</taxon>
        <taxon>Ascomycota</taxon>
        <taxon>Pezizomycotina</taxon>
        <taxon>Sordariomycetes</taxon>
        <taxon>Sordariomycetidae</taxon>
        <taxon>Sordariales</taxon>
        <taxon>Chaetomiaceae</taxon>
        <taxon>Parachaetomium</taxon>
    </lineage>
</organism>
<evidence type="ECO:0000256" key="9">
    <source>
        <dbReference type="ARBA" id="ARBA00023242"/>
    </source>
</evidence>
<evidence type="ECO:0000256" key="3">
    <source>
        <dbReference type="ARBA" id="ARBA00008132"/>
    </source>
</evidence>
<comment type="caution">
    <text evidence="11">The sequence shown here is derived from an EMBL/GenBank/DDBJ whole genome shotgun (WGS) entry which is preliminary data.</text>
</comment>
<keyword evidence="6" id="KW-0690">Ribosome biogenesis</keyword>
<gene>
    <name evidence="11" type="ORF">C8A01DRAFT_20233</name>
</gene>
<keyword evidence="9" id="KW-0539">Nucleus</keyword>
<proteinExistence type="inferred from homology"/>
<keyword evidence="5" id="KW-0813">Transport</keyword>
<keyword evidence="7" id="KW-0509">mRNA transport</keyword>
<feature type="region of interest" description="Disordered" evidence="10">
    <location>
        <begin position="137"/>
        <end position="202"/>
    </location>
</feature>
<feature type="compositionally biased region" description="Basic residues" evidence="10">
    <location>
        <begin position="190"/>
        <end position="202"/>
    </location>
</feature>
<dbReference type="GO" id="GO:0051028">
    <property type="term" value="P:mRNA transport"/>
    <property type="evidence" value="ECO:0007669"/>
    <property type="project" value="UniProtKB-KW"/>
</dbReference>
<evidence type="ECO:0000313" key="12">
    <source>
        <dbReference type="Proteomes" id="UP001303115"/>
    </source>
</evidence>
<keyword evidence="12" id="KW-1185">Reference proteome</keyword>
<feature type="region of interest" description="Disordered" evidence="10">
    <location>
        <begin position="1"/>
        <end position="69"/>
    </location>
</feature>
<accession>A0AAN6PB35</accession>
<dbReference type="AlphaFoldDB" id="A0AAN6PB35"/>
<evidence type="ECO:0000256" key="7">
    <source>
        <dbReference type="ARBA" id="ARBA00022816"/>
    </source>
</evidence>
<evidence type="ECO:0000256" key="8">
    <source>
        <dbReference type="ARBA" id="ARBA00023054"/>
    </source>
</evidence>
<dbReference type="EMBL" id="MU854580">
    <property type="protein sequence ID" value="KAK4032732.1"/>
    <property type="molecule type" value="Genomic_DNA"/>
</dbReference>